<feature type="region of interest" description="Disordered" evidence="1">
    <location>
        <begin position="150"/>
        <end position="178"/>
    </location>
</feature>
<feature type="region of interest" description="Disordered" evidence="1">
    <location>
        <begin position="282"/>
        <end position="328"/>
    </location>
</feature>
<feature type="compositionally biased region" description="Acidic residues" evidence="1">
    <location>
        <begin position="299"/>
        <end position="309"/>
    </location>
</feature>
<dbReference type="AlphaFoldDB" id="A0ABD3HNM8"/>
<comment type="caution">
    <text evidence="2">The sequence shown here is derived from an EMBL/GenBank/DDBJ whole genome shotgun (WGS) entry which is preliminary data.</text>
</comment>
<feature type="compositionally biased region" description="Polar residues" evidence="1">
    <location>
        <begin position="312"/>
        <end position="328"/>
    </location>
</feature>
<proteinExistence type="predicted"/>
<accession>A0ABD3HNM8</accession>
<protein>
    <submittedName>
        <fullName evidence="2">Uncharacterized protein</fullName>
    </submittedName>
</protein>
<evidence type="ECO:0000313" key="2">
    <source>
        <dbReference type="EMBL" id="KAL3692998.1"/>
    </source>
</evidence>
<evidence type="ECO:0000256" key="1">
    <source>
        <dbReference type="SAM" id="MobiDB-lite"/>
    </source>
</evidence>
<sequence>MEKTLLFVNEPISGPDVHFDLVTTSDTIVMVSEEKQPITPKKKKKHSKQETKVTRDGDMYHHHMKLPTPVLRPYIATDFASTLRFMLGEEAKRKQNKPYLRKRPTIVQELEQLCATVERPKGDKGFKIMKSLFMINDQPTYVDAGNDKMAKEVENPTPGPTPGPSAKRNKKKGKKPVLDDDCPRLFDFDDVREIAKEAEVASVNSMKTSWIREHIQRENIGEMFTSVISPQKEYILPPHIATYADNLVADETIMKTKLHSRLYMRPHISNISWGAKRHRSSVSSRTASEEDLSVKCPFIDDEAKEDSDMESTRSSGLDASLSSEGIDL</sequence>
<keyword evidence="3" id="KW-1185">Reference proteome</keyword>
<organism evidence="2 3">
    <name type="scientific">Riccia sorocarpa</name>
    <dbReference type="NCBI Taxonomy" id="122646"/>
    <lineage>
        <taxon>Eukaryota</taxon>
        <taxon>Viridiplantae</taxon>
        <taxon>Streptophyta</taxon>
        <taxon>Embryophyta</taxon>
        <taxon>Marchantiophyta</taxon>
        <taxon>Marchantiopsida</taxon>
        <taxon>Marchantiidae</taxon>
        <taxon>Marchantiales</taxon>
        <taxon>Ricciaceae</taxon>
        <taxon>Riccia</taxon>
    </lineage>
</organism>
<gene>
    <name evidence="2" type="ORF">R1sor_006649</name>
</gene>
<evidence type="ECO:0000313" key="3">
    <source>
        <dbReference type="Proteomes" id="UP001633002"/>
    </source>
</evidence>
<name>A0ABD3HNM8_9MARC</name>
<dbReference type="Proteomes" id="UP001633002">
    <property type="component" value="Unassembled WGS sequence"/>
</dbReference>
<dbReference type="EMBL" id="JBJQOH010000003">
    <property type="protein sequence ID" value="KAL3692998.1"/>
    <property type="molecule type" value="Genomic_DNA"/>
</dbReference>
<reference evidence="2 3" key="1">
    <citation type="submission" date="2024-09" db="EMBL/GenBank/DDBJ databases">
        <title>Chromosome-scale assembly of Riccia sorocarpa.</title>
        <authorList>
            <person name="Paukszto L."/>
        </authorList>
    </citation>
    <scope>NUCLEOTIDE SEQUENCE [LARGE SCALE GENOMIC DNA]</scope>
    <source>
        <strain evidence="2">LP-2024</strain>
        <tissue evidence="2">Aerial parts of the thallus</tissue>
    </source>
</reference>